<dbReference type="EMBL" id="CCKQ01013621">
    <property type="protein sequence ID" value="CDW85313.1"/>
    <property type="molecule type" value="Genomic_DNA"/>
</dbReference>
<feature type="region of interest" description="Disordered" evidence="1">
    <location>
        <begin position="1"/>
        <end position="35"/>
    </location>
</feature>
<dbReference type="InParanoid" id="A0A078AWY3"/>
<feature type="compositionally biased region" description="Polar residues" evidence="1">
    <location>
        <begin position="51"/>
        <end position="60"/>
    </location>
</feature>
<evidence type="ECO:0000313" key="3">
    <source>
        <dbReference type="Proteomes" id="UP000039865"/>
    </source>
</evidence>
<name>A0A078AWY3_STYLE</name>
<feature type="compositionally biased region" description="Polar residues" evidence="1">
    <location>
        <begin position="328"/>
        <end position="348"/>
    </location>
</feature>
<dbReference type="Proteomes" id="UP000039865">
    <property type="component" value="Unassembled WGS sequence"/>
</dbReference>
<organism evidence="2 3">
    <name type="scientific">Stylonychia lemnae</name>
    <name type="common">Ciliate</name>
    <dbReference type="NCBI Taxonomy" id="5949"/>
    <lineage>
        <taxon>Eukaryota</taxon>
        <taxon>Sar</taxon>
        <taxon>Alveolata</taxon>
        <taxon>Ciliophora</taxon>
        <taxon>Intramacronucleata</taxon>
        <taxon>Spirotrichea</taxon>
        <taxon>Stichotrichia</taxon>
        <taxon>Sporadotrichida</taxon>
        <taxon>Oxytrichidae</taxon>
        <taxon>Stylonychinae</taxon>
        <taxon>Stylonychia</taxon>
    </lineage>
</organism>
<feature type="compositionally biased region" description="Polar residues" evidence="1">
    <location>
        <begin position="257"/>
        <end position="273"/>
    </location>
</feature>
<gene>
    <name evidence="2" type="primary">Contig12533.g13374</name>
    <name evidence="2" type="ORF">STYLEM_14387</name>
</gene>
<feature type="region of interest" description="Disordered" evidence="1">
    <location>
        <begin position="133"/>
        <end position="378"/>
    </location>
</feature>
<evidence type="ECO:0000256" key="1">
    <source>
        <dbReference type="SAM" id="MobiDB-lite"/>
    </source>
</evidence>
<feature type="compositionally biased region" description="Basic and acidic residues" evidence="1">
    <location>
        <begin position="232"/>
        <end position="241"/>
    </location>
</feature>
<proteinExistence type="predicted"/>
<reference evidence="2 3" key="1">
    <citation type="submission" date="2014-06" db="EMBL/GenBank/DDBJ databases">
        <authorList>
            <person name="Swart Estienne"/>
        </authorList>
    </citation>
    <scope>NUCLEOTIDE SEQUENCE [LARGE SCALE GENOMIC DNA]</scope>
    <source>
        <strain evidence="2 3">130c</strain>
    </source>
</reference>
<feature type="compositionally biased region" description="Basic and acidic residues" evidence="1">
    <location>
        <begin position="290"/>
        <end position="305"/>
    </location>
</feature>
<feature type="region of interest" description="Disordered" evidence="1">
    <location>
        <begin position="51"/>
        <end position="92"/>
    </location>
</feature>
<accession>A0A078AWY3</accession>
<feature type="compositionally biased region" description="Basic and acidic residues" evidence="1">
    <location>
        <begin position="161"/>
        <end position="180"/>
    </location>
</feature>
<protein>
    <submittedName>
        <fullName evidence="2">Uncharacterized protein</fullName>
    </submittedName>
</protein>
<sequence>MPPKRANSKPKKQKEITEQKEKVEQKESCKLPAARKRALKADEKLEQKLQKNLVSNQPCNNEKKGDQPGGSTLQKRSRLKPKKEDDKLKSKMKVIILMPLILKLTMKSFQTNLKLKEGKSKFKKIYQSLGLKARNQQFEEQEGKEGGLLKPKQVKQSKKQPQQDEDQKQKESQNLEEKKQQRSRSRGRKSQEKNKENILNLDEEWKVSEKKKRQYQRQVKPKQPPKPRGRKKMTEREREVEGAYNPRSRNKSKRRQNQIQDQPQNANAKQANEQKSKSPKQRQSQVQIFEEEKQTQQVPEIHRIQVSDQIGVVEPSHSENIRRDKDQSQQMMIKNRNNFQYGSSQQENVSRKRVQNGRISLTQNDQVKRKRAFSKPESQISSYSHSDIYLYKTKDQRKIGFERFLSVDESLLPWYGEFKQLKHVGRDDDVDTDVNLVQDTQKNLRSELIDKIKAYRQERQATGKAEKLVRNLRQNAFDPVIQTQKHIMEIDIGNIEKVEGEYDPEDDENEEKSEELMQEDSN</sequence>
<dbReference type="AlphaFoldDB" id="A0A078AWY3"/>
<feature type="compositionally biased region" description="Basic residues" evidence="1">
    <location>
        <begin position="1"/>
        <end position="12"/>
    </location>
</feature>
<evidence type="ECO:0000313" key="2">
    <source>
        <dbReference type="EMBL" id="CDW85313.1"/>
    </source>
</evidence>
<feature type="compositionally biased region" description="Basic and acidic residues" evidence="1">
    <location>
        <begin position="316"/>
        <end position="327"/>
    </location>
</feature>
<feature type="compositionally biased region" description="Basic residues" evidence="1">
    <location>
        <begin position="209"/>
        <end position="231"/>
    </location>
</feature>
<feature type="compositionally biased region" description="Acidic residues" evidence="1">
    <location>
        <begin position="501"/>
        <end position="522"/>
    </location>
</feature>
<keyword evidence="3" id="KW-1185">Reference proteome</keyword>
<feature type="compositionally biased region" description="Basic and acidic residues" evidence="1">
    <location>
        <begin position="13"/>
        <end position="29"/>
    </location>
</feature>
<feature type="region of interest" description="Disordered" evidence="1">
    <location>
        <begin position="496"/>
        <end position="522"/>
    </location>
</feature>